<sequence length="122" mass="13311">MHILEKFRKFLTVAAAVAGTTAVLPAAAHAEVRVSSFPCDYEQARTNGYLFVQSDSTGFTCFATPGTENVWIDNATSWCSFDHAGSIVYQRPDLVRGVISFPKGFCGHFDSFTTTVTSVTIF</sequence>
<keyword evidence="1" id="KW-0732">Signal</keyword>
<dbReference type="RefSeq" id="WP_043781228.1">
    <property type="nucleotide sequence ID" value="NZ_JMQI01000030.1"/>
</dbReference>
<feature type="signal peptide" evidence="1">
    <location>
        <begin position="1"/>
        <end position="30"/>
    </location>
</feature>
<dbReference type="AlphaFoldDB" id="A0A066U5H4"/>
<evidence type="ECO:0000256" key="1">
    <source>
        <dbReference type="SAM" id="SignalP"/>
    </source>
</evidence>
<feature type="chain" id="PRO_5001631786" description="Streptomyces killer toxin-like beta/gamma crystallin domain-containing protein" evidence="1">
    <location>
        <begin position="31"/>
        <end position="122"/>
    </location>
</feature>
<accession>A0A066U5H4</accession>
<reference evidence="2 3" key="1">
    <citation type="submission" date="2014-05" db="EMBL/GenBank/DDBJ databases">
        <title>Draft genome sequence of Amycolatopsis rifamycinica DSM 46095.</title>
        <authorList>
            <person name="Lal R."/>
            <person name="Saxena A."/>
            <person name="Kumari R."/>
            <person name="Mukherjee U."/>
            <person name="Singh P."/>
            <person name="Sangwan N."/>
            <person name="Mahato N.K."/>
        </authorList>
    </citation>
    <scope>NUCLEOTIDE SEQUENCE [LARGE SCALE GENOMIC DNA]</scope>
    <source>
        <strain evidence="2 3">DSM 46095</strain>
    </source>
</reference>
<evidence type="ECO:0000313" key="3">
    <source>
        <dbReference type="Proteomes" id="UP000027345"/>
    </source>
</evidence>
<gene>
    <name evidence="2" type="ORF">DV20_17095</name>
</gene>
<organism evidence="2 3">
    <name type="scientific">Amycolatopsis rifamycinica</name>
    <dbReference type="NCBI Taxonomy" id="287986"/>
    <lineage>
        <taxon>Bacteria</taxon>
        <taxon>Bacillati</taxon>
        <taxon>Actinomycetota</taxon>
        <taxon>Actinomycetes</taxon>
        <taxon>Pseudonocardiales</taxon>
        <taxon>Pseudonocardiaceae</taxon>
        <taxon>Amycolatopsis</taxon>
    </lineage>
</organism>
<evidence type="ECO:0008006" key="4">
    <source>
        <dbReference type="Google" id="ProtNLM"/>
    </source>
</evidence>
<dbReference type="EMBL" id="JMQI01000030">
    <property type="protein sequence ID" value="KDN21107.1"/>
    <property type="molecule type" value="Genomic_DNA"/>
</dbReference>
<name>A0A066U5H4_9PSEU</name>
<dbReference type="Proteomes" id="UP000027345">
    <property type="component" value="Unassembled WGS sequence"/>
</dbReference>
<proteinExistence type="predicted"/>
<evidence type="ECO:0000313" key="2">
    <source>
        <dbReference type="EMBL" id="KDN21107.1"/>
    </source>
</evidence>
<keyword evidence="3" id="KW-1185">Reference proteome</keyword>
<comment type="caution">
    <text evidence="2">The sequence shown here is derived from an EMBL/GenBank/DDBJ whole genome shotgun (WGS) entry which is preliminary data.</text>
</comment>
<protein>
    <recommendedName>
        <fullName evidence="4">Streptomyces killer toxin-like beta/gamma crystallin domain-containing protein</fullName>
    </recommendedName>
</protein>